<dbReference type="AlphaFoldDB" id="A0A084GG72"/>
<keyword evidence="4 7" id="KW-0472">Membrane</keyword>
<feature type="compositionally biased region" description="Polar residues" evidence="6">
    <location>
        <begin position="361"/>
        <end position="379"/>
    </location>
</feature>
<dbReference type="OrthoDB" id="3936451at2759"/>
<comment type="caution">
    <text evidence="9">The sequence shown here is derived from an EMBL/GenBank/DDBJ whole genome shotgun (WGS) entry which is preliminary data.</text>
</comment>
<dbReference type="GO" id="GO:0016020">
    <property type="term" value="C:membrane"/>
    <property type="evidence" value="ECO:0007669"/>
    <property type="project" value="UniProtKB-SubCell"/>
</dbReference>
<sequence>MASEIENRGPQLVAVNSTFLTASLIAILLRIYVRTFMVKAFGIDDWLMVAAAIFFTLNATFSNVGVIYGTGRHHADLELTNISTAMMYWWYCYLWYCLAMISSKLSIGWFLLRVIVSKVHKWIIYFAMGTTAFSCAMLFFVTLFQCSPISFFWTRQPPGKCISADVVVTIATVYSVTAVISDFIFALLPGVIIWKLQLNKKTKLLLIPLLAMGCVASSAVVARFPYLPKLKEPDFLWNTVDVAIWSNVEQGLAVTAGSLATLRPLIQLVAFKLGLTAGSVSLQPSDHRHSSRRQPRSNPDGYFSRGHGVYSLSSISRDGVANPAGDGNSTHSNSKLSPSGGRFQVEIVLLARASQEGGAIVSQTTKKGGQGSRGKNQEPNSKRDGANHQSRRRAKDQNIPPAISENAGNEEPDSEANARVPTVKEQAESEKARLEEAIQERRTAAESSSNGPSETQTTGGKHQKKKRLRRERKPPPTGSQSQHQQTQQP</sequence>
<evidence type="ECO:0000313" key="10">
    <source>
        <dbReference type="Proteomes" id="UP000028545"/>
    </source>
</evidence>
<evidence type="ECO:0000256" key="7">
    <source>
        <dbReference type="SAM" id="Phobius"/>
    </source>
</evidence>
<feature type="region of interest" description="Disordered" evidence="6">
    <location>
        <begin position="282"/>
        <end position="339"/>
    </location>
</feature>
<feature type="domain" description="Rhodopsin" evidence="8">
    <location>
        <begin position="29"/>
        <end position="267"/>
    </location>
</feature>
<feature type="compositionally biased region" description="Low complexity" evidence="6">
    <location>
        <begin position="478"/>
        <end position="489"/>
    </location>
</feature>
<dbReference type="InterPro" id="IPR049326">
    <property type="entry name" value="Rhodopsin_dom_fungi"/>
</dbReference>
<evidence type="ECO:0000256" key="2">
    <source>
        <dbReference type="ARBA" id="ARBA00022692"/>
    </source>
</evidence>
<dbReference type="Pfam" id="PF20684">
    <property type="entry name" value="Fung_rhodopsin"/>
    <property type="match status" value="1"/>
</dbReference>
<keyword evidence="2 7" id="KW-0812">Transmembrane</keyword>
<comment type="subcellular location">
    <subcellularLocation>
        <location evidence="1">Membrane</location>
        <topology evidence="1">Multi-pass membrane protein</topology>
    </subcellularLocation>
</comment>
<feature type="compositionally biased region" description="Basic and acidic residues" evidence="6">
    <location>
        <begin position="425"/>
        <end position="444"/>
    </location>
</feature>
<feature type="compositionally biased region" description="Basic residues" evidence="6">
    <location>
        <begin position="461"/>
        <end position="472"/>
    </location>
</feature>
<evidence type="ECO:0000256" key="3">
    <source>
        <dbReference type="ARBA" id="ARBA00022989"/>
    </source>
</evidence>
<comment type="similarity">
    <text evidence="5">Belongs to the SAT4 family.</text>
</comment>
<feature type="transmembrane region" description="Helical" evidence="7">
    <location>
        <begin position="166"/>
        <end position="192"/>
    </location>
</feature>
<accession>A0A084GG72</accession>
<protein>
    <recommendedName>
        <fullName evidence="8">Rhodopsin domain-containing protein</fullName>
    </recommendedName>
</protein>
<feature type="transmembrane region" description="Helical" evidence="7">
    <location>
        <begin position="204"/>
        <end position="226"/>
    </location>
</feature>
<evidence type="ECO:0000256" key="4">
    <source>
        <dbReference type="ARBA" id="ARBA00023136"/>
    </source>
</evidence>
<dbReference type="KEGG" id="sapo:SAPIO_CDS0637"/>
<dbReference type="HOGENOM" id="CLU_557955_0_0_1"/>
<feature type="compositionally biased region" description="Polar residues" evidence="6">
    <location>
        <begin position="327"/>
        <end position="337"/>
    </location>
</feature>
<dbReference type="OMA" id="INATPQW"/>
<organism evidence="9 10">
    <name type="scientific">Pseudallescheria apiosperma</name>
    <name type="common">Scedosporium apiospermum</name>
    <dbReference type="NCBI Taxonomy" id="563466"/>
    <lineage>
        <taxon>Eukaryota</taxon>
        <taxon>Fungi</taxon>
        <taxon>Dikarya</taxon>
        <taxon>Ascomycota</taxon>
        <taxon>Pezizomycotina</taxon>
        <taxon>Sordariomycetes</taxon>
        <taxon>Hypocreomycetidae</taxon>
        <taxon>Microascales</taxon>
        <taxon>Microascaceae</taxon>
        <taxon>Scedosporium</taxon>
    </lineage>
</organism>
<gene>
    <name evidence="9" type="ORF">SAPIO_CDS0637</name>
</gene>
<evidence type="ECO:0000313" key="9">
    <source>
        <dbReference type="EMBL" id="KEZ46334.1"/>
    </source>
</evidence>
<keyword evidence="3 7" id="KW-1133">Transmembrane helix</keyword>
<proteinExistence type="inferred from homology"/>
<keyword evidence="10" id="KW-1185">Reference proteome</keyword>
<dbReference type="VEuPathDB" id="FungiDB:SAPIO_CDS0637"/>
<evidence type="ECO:0000256" key="6">
    <source>
        <dbReference type="SAM" id="MobiDB-lite"/>
    </source>
</evidence>
<feature type="transmembrane region" description="Helical" evidence="7">
    <location>
        <begin position="124"/>
        <end position="154"/>
    </location>
</feature>
<evidence type="ECO:0000256" key="5">
    <source>
        <dbReference type="ARBA" id="ARBA00038359"/>
    </source>
</evidence>
<dbReference type="Proteomes" id="UP000028545">
    <property type="component" value="Unassembled WGS sequence"/>
</dbReference>
<feature type="compositionally biased region" description="Polar residues" evidence="6">
    <location>
        <begin position="445"/>
        <end position="454"/>
    </location>
</feature>
<dbReference type="PANTHER" id="PTHR33048:SF96">
    <property type="entry name" value="INTEGRAL MEMBRANE PROTEIN"/>
    <property type="match status" value="1"/>
</dbReference>
<feature type="transmembrane region" description="Helical" evidence="7">
    <location>
        <begin position="45"/>
        <end position="68"/>
    </location>
</feature>
<evidence type="ECO:0000256" key="1">
    <source>
        <dbReference type="ARBA" id="ARBA00004141"/>
    </source>
</evidence>
<dbReference type="GeneID" id="27718789"/>
<feature type="transmembrane region" description="Helical" evidence="7">
    <location>
        <begin position="12"/>
        <end position="33"/>
    </location>
</feature>
<dbReference type="RefSeq" id="XP_016646133.1">
    <property type="nucleotide sequence ID" value="XM_016783367.1"/>
</dbReference>
<dbReference type="EMBL" id="JOWA01000033">
    <property type="protein sequence ID" value="KEZ46334.1"/>
    <property type="molecule type" value="Genomic_DNA"/>
</dbReference>
<evidence type="ECO:0000259" key="8">
    <source>
        <dbReference type="Pfam" id="PF20684"/>
    </source>
</evidence>
<feature type="transmembrane region" description="Helical" evidence="7">
    <location>
        <begin position="88"/>
        <end position="112"/>
    </location>
</feature>
<feature type="region of interest" description="Disordered" evidence="6">
    <location>
        <begin position="359"/>
        <end position="489"/>
    </location>
</feature>
<reference evidence="9 10" key="1">
    <citation type="journal article" date="2014" name="Genome Announc.">
        <title>Draft genome sequence of the pathogenic fungus Scedosporium apiospermum.</title>
        <authorList>
            <person name="Vandeputte P."/>
            <person name="Ghamrawi S."/>
            <person name="Rechenmann M."/>
            <person name="Iltis A."/>
            <person name="Giraud S."/>
            <person name="Fleury M."/>
            <person name="Thornton C."/>
            <person name="Delhaes L."/>
            <person name="Meyer W."/>
            <person name="Papon N."/>
            <person name="Bouchara J.P."/>
        </authorList>
    </citation>
    <scope>NUCLEOTIDE SEQUENCE [LARGE SCALE GENOMIC DNA]</scope>
    <source>
        <strain evidence="9 10">IHEM 14462</strain>
    </source>
</reference>
<dbReference type="InterPro" id="IPR052337">
    <property type="entry name" value="SAT4-like"/>
</dbReference>
<dbReference type="PANTHER" id="PTHR33048">
    <property type="entry name" value="PTH11-LIKE INTEGRAL MEMBRANE PROTEIN (AFU_ORTHOLOGUE AFUA_5G11245)"/>
    <property type="match status" value="1"/>
</dbReference>
<name>A0A084GG72_PSEDA</name>